<name>A0A1G1THK6_9BACT</name>
<evidence type="ECO:0000313" key="1">
    <source>
        <dbReference type="EMBL" id="OGX90347.1"/>
    </source>
</evidence>
<organism evidence="1 2">
    <name type="scientific">Hymenobacter coccineus</name>
    <dbReference type="NCBI Taxonomy" id="1908235"/>
    <lineage>
        <taxon>Bacteria</taxon>
        <taxon>Pseudomonadati</taxon>
        <taxon>Bacteroidota</taxon>
        <taxon>Cytophagia</taxon>
        <taxon>Cytophagales</taxon>
        <taxon>Hymenobacteraceae</taxon>
        <taxon>Hymenobacter</taxon>
    </lineage>
</organism>
<proteinExistence type="predicted"/>
<reference evidence="1 2" key="1">
    <citation type="submission" date="2016-08" db="EMBL/GenBank/DDBJ databases">
        <title>Hymenobacter coccineus sp. nov., Hymenobacter lapidarius sp. nov. and Hymenobacter glacialis sp. nov., isolated from Antarctic soil.</title>
        <authorList>
            <person name="Sedlacek I."/>
            <person name="Kralova S."/>
            <person name="Kyrova K."/>
            <person name="Maslanova I."/>
            <person name="Stankova E."/>
            <person name="Vrbovska V."/>
            <person name="Nemec M."/>
            <person name="Bartak M."/>
            <person name="Svec P."/>
            <person name="Busse H.-J."/>
            <person name="Pantucek R."/>
        </authorList>
    </citation>
    <scope>NUCLEOTIDE SEQUENCE [LARGE SCALE GENOMIC DNA]</scope>
    <source>
        <strain evidence="1 2">CCM 8649</strain>
    </source>
</reference>
<keyword evidence="2" id="KW-1185">Reference proteome</keyword>
<accession>A0A1G1THK6</accession>
<protein>
    <submittedName>
        <fullName evidence="1">Uncharacterized protein</fullName>
    </submittedName>
</protein>
<dbReference type="AlphaFoldDB" id="A0A1G1THK6"/>
<sequence length="90" mass="9928">MALGASQLFQARQLRAFGFVGGRYFRHEQLLLDQAAETRLQELPRGNHVRLRADSVLAEVLLTGPAELLRLLLPGAAHYEVRAPASHPCA</sequence>
<dbReference type="EMBL" id="MDZA01000160">
    <property type="protein sequence ID" value="OGX90347.1"/>
    <property type="molecule type" value="Genomic_DNA"/>
</dbReference>
<gene>
    <name evidence="1" type="ORF">BEN49_23060</name>
</gene>
<comment type="caution">
    <text evidence="1">The sequence shown here is derived from an EMBL/GenBank/DDBJ whole genome shotgun (WGS) entry which is preliminary data.</text>
</comment>
<dbReference type="Proteomes" id="UP000177506">
    <property type="component" value="Unassembled WGS sequence"/>
</dbReference>
<evidence type="ECO:0000313" key="2">
    <source>
        <dbReference type="Proteomes" id="UP000177506"/>
    </source>
</evidence>